<dbReference type="GO" id="GO:0000796">
    <property type="term" value="C:condensin complex"/>
    <property type="evidence" value="ECO:0007669"/>
    <property type="project" value="TreeGrafter"/>
</dbReference>
<dbReference type="Proteomes" id="UP000294933">
    <property type="component" value="Unassembled WGS sequence"/>
</dbReference>
<dbReference type="PANTHER" id="PTHR18937">
    <property type="entry name" value="STRUCTURAL MAINTENANCE OF CHROMOSOMES SMC FAMILY MEMBER"/>
    <property type="match status" value="1"/>
</dbReference>
<dbReference type="Gene3D" id="3.40.50.300">
    <property type="entry name" value="P-loop containing nucleotide triphosphate hydrolases"/>
    <property type="match status" value="1"/>
</dbReference>
<evidence type="ECO:0000313" key="5">
    <source>
        <dbReference type="EMBL" id="TDL18278.1"/>
    </source>
</evidence>
<dbReference type="STRING" id="50990.A0A4Y7PT62"/>
<evidence type="ECO:0000256" key="3">
    <source>
        <dbReference type="ARBA" id="ARBA00023242"/>
    </source>
</evidence>
<dbReference type="InterPro" id="IPR027417">
    <property type="entry name" value="P-loop_NTPase"/>
</dbReference>
<dbReference type="OrthoDB" id="2683870at2759"/>
<feature type="coiled-coil region" evidence="4">
    <location>
        <begin position="118"/>
        <end position="191"/>
    </location>
</feature>
<proteinExistence type="predicted"/>
<gene>
    <name evidence="5" type="ORF">BD410DRAFT_880869</name>
</gene>
<keyword evidence="6" id="KW-1185">Reference proteome</keyword>
<dbReference type="GO" id="GO:0005524">
    <property type="term" value="F:ATP binding"/>
    <property type="evidence" value="ECO:0007669"/>
    <property type="project" value="UniProtKB-KW"/>
</dbReference>
<keyword evidence="1" id="KW-0547">Nucleotide-binding</keyword>
<organism evidence="5 6">
    <name type="scientific">Rickenella mellea</name>
    <dbReference type="NCBI Taxonomy" id="50990"/>
    <lineage>
        <taxon>Eukaryota</taxon>
        <taxon>Fungi</taxon>
        <taxon>Dikarya</taxon>
        <taxon>Basidiomycota</taxon>
        <taxon>Agaricomycotina</taxon>
        <taxon>Agaricomycetes</taxon>
        <taxon>Hymenochaetales</taxon>
        <taxon>Rickenellaceae</taxon>
        <taxon>Rickenella</taxon>
    </lineage>
</organism>
<protein>
    <recommendedName>
        <fullName evidence="7">RecF/RecN/SMC N-terminal domain-containing protein</fullName>
    </recommendedName>
</protein>
<evidence type="ECO:0000256" key="1">
    <source>
        <dbReference type="ARBA" id="ARBA00022741"/>
    </source>
</evidence>
<evidence type="ECO:0000256" key="4">
    <source>
        <dbReference type="SAM" id="Coils"/>
    </source>
</evidence>
<dbReference type="PANTHER" id="PTHR18937:SF172">
    <property type="entry name" value="STRUCTURAL MAINTENANCE OF CHROMOSOMES PROTEIN"/>
    <property type="match status" value="1"/>
</dbReference>
<dbReference type="VEuPathDB" id="FungiDB:BD410DRAFT_880869"/>
<dbReference type="AlphaFoldDB" id="A0A4Y7PT62"/>
<evidence type="ECO:0008006" key="7">
    <source>
        <dbReference type="Google" id="ProtNLM"/>
    </source>
</evidence>
<dbReference type="SUPFAM" id="SSF52540">
    <property type="entry name" value="P-loop containing nucleoside triphosphate hydrolases"/>
    <property type="match status" value="1"/>
</dbReference>
<keyword evidence="3" id="KW-0539">Nucleus</keyword>
<dbReference type="EMBL" id="ML170210">
    <property type="protein sequence ID" value="TDL18278.1"/>
    <property type="molecule type" value="Genomic_DNA"/>
</dbReference>
<evidence type="ECO:0000313" key="6">
    <source>
        <dbReference type="Proteomes" id="UP000294933"/>
    </source>
</evidence>
<accession>A0A4Y7PT62</accession>
<name>A0A4Y7PT62_9AGAM</name>
<sequence>MSLINFKSYAGRQDIGPFNAPGPNAYEVIPNSQHVARTAYKSNSSKYTINGRTSSFTEVTTLLKGRGIDLDSKHFLLQVSDVESIAQMKPGGPSKHEDDLLETIDEALVVLDKFAEVRAEKLNRLRTVEREKNALDDKKREAEDFLRLQNDHVRALSRWYQWNLWQCLMTDQKLVNVIEALETELAEETEQNKDDITHCELLEKHFEERGAAYKEVKAAAAEAFKDLAVHEKQQVNLEERKKHANGKGKKLKKKSVQEVCGRLTNINSEKIEKERKRHAEQESLMEKGEKVLEGIRNSLKGVP</sequence>
<keyword evidence="4" id="KW-0175">Coiled coil</keyword>
<keyword evidence="2" id="KW-0067">ATP-binding</keyword>
<evidence type="ECO:0000256" key="2">
    <source>
        <dbReference type="ARBA" id="ARBA00022840"/>
    </source>
</evidence>
<dbReference type="GO" id="GO:0007076">
    <property type="term" value="P:mitotic chromosome condensation"/>
    <property type="evidence" value="ECO:0007669"/>
    <property type="project" value="TreeGrafter"/>
</dbReference>
<reference evidence="5 6" key="1">
    <citation type="submission" date="2018-06" db="EMBL/GenBank/DDBJ databases">
        <title>A transcriptomic atlas of mushroom development highlights an independent origin of complex multicellularity.</title>
        <authorList>
            <consortium name="DOE Joint Genome Institute"/>
            <person name="Krizsan K."/>
            <person name="Almasi E."/>
            <person name="Merenyi Z."/>
            <person name="Sahu N."/>
            <person name="Viragh M."/>
            <person name="Koszo T."/>
            <person name="Mondo S."/>
            <person name="Kiss B."/>
            <person name="Balint B."/>
            <person name="Kues U."/>
            <person name="Barry K."/>
            <person name="Hegedus J.C."/>
            <person name="Henrissat B."/>
            <person name="Johnson J."/>
            <person name="Lipzen A."/>
            <person name="Ohm R."/>
            <person name="Nagy I."/>
            <person name="Pangilinan J."/>
            <person name="Yan J."/>
            <person name="Xiong Y."/>
            <person name="Grigoriev I.V."/>
            <person name="Hibbett D.S."/>
            <person name="Nagy L.G."/>
        </authorList>
    </citation>
    <scope>NUCLEOTIDE SEQUENCE [LARGE SCALE GENOMIC DNA]</scope>
    <source>
        <strain evidence="5 6">SZMC22713</strain>
    </source>
</reference>